<keyword evidence="2" id="KW-0378">Hydrolase</keyword>
<dbReference type="SUPFAM" id="SSF110581">
    <property type="entry name" value="Indigoidine synthase A-like"/>
    <property type="match status" value="1"/>
</dbReference>
<dbReference type="OrthoDB" id="198885at2759"/>
<proteinExistence type="predicted"/>
<dbReference type="GO" id="GO:0005737">
    <property type="term" value="C:cytoplasm"/>
    <property type="evidence" value="ECO:0007669"/>
    <property type="project" value="TreeGrafter"/>
</dbReference>
<keyword evidence="1" id="KW-0479">Metal-binding</keyword>
<reference evidence="6 7" key="1">
    <citation type="journal article" date="2014" name="Nature">
        <title>The genome of the recently domesticated crop plant sugar beet (Beta vulgaris).</title>
        <authorList>
            <person name="Dohm J.C."/>
            <person name="Minoche A.E."/>
            <person name="Holtgrawe D."/>
            <person name="Capella-Gutierrez S."/>
            <person name="Zakrzewski F."/>
            <person name="Tafer H."/>
            <person name="Rupp O."/>
            <person name="Sorensen T.R."/>
            <person name="Stracke R."/>
            <person name="Reinhardt R."/>
            <person name="Goesmann A."/>
            <person name="Kraft T."/>
            <person name="Schulz B."/>
            <person name="Stadler P.F."/>
            <person name="Schmidt T."/>
            <person name="Gabaldon T."/>
            <person name="Lehrach H."/>
            <person name="Weisshaar B."/>
            <person name="Himmelbauer H."/>
        </authorList>
    </citation>
    <scope>NUCLEOTIDE SEQUENCE [LARGE SCALE GENOMIC DNA]</scope>
    <source>
        <tissue evidence="6">Taproot</tissue>
    </source>
</reference>
<dbReference type="EMBL" id="KQ090976">
    <property type="protein sequence ID" value="KMS94754.1"/>
    <property type="molecule type" value="Genomic_DNA"/>
</dbReference>
<keyword evidence="4" id="KW-0456">Lyase</keyword>
<evidence type="ECO:0000256" key="2">
    <source>
        <dbReference type="ARBA" id="ARBA00022801"/>
    </source>
</evidence>
<dbReference type="Gramene" id="KMS94754">
    <property type="protein sequence ID" value="KMS94754"/>
    <property type="gene ID" value="BVRB_015610"/>
</dbReference>
<keyword evidence="5" id="KW-0326">Glycosidase</keyword>
<dbReference type="GO" id="GO:0004730">
    <property type="term" value="F:pseudouridylate synthase activity"/>
    <property type="evidence" value="ECO:0007669"/>
    <property type="project" value="InterPro"/>
</dbReference>
<evidence type="ECO:0000256" key="5">
    <source>
        <dbReference type="ARBA" id="ARBA00023295"/>
    </source>
</evidence>
<dbReference type="Gene3D" id="3.40.1790.10">
    <property type="entry name" value="Indigoidine synthase domain"/>
    <property type="match status" value="1"/>
</dbReference>
<dbReference type="Pfam" id="PF04227">
    <property type="entry name" value="Indigoidine_A"/>
    <property type="match status" value="1"/>
</dbReference>
<organism evidence="6 7">
    <name type="scientific">Beta vulgaris subsp. vulgaris</name>
    <name type="common">Beet</name>
    <dbReference type="NCBI Taxonomy" id="3555"/>
    <lineage>
        <taxon>Eukaryota</taxon>
        <taxon>Viridiplantae</taxon>
        <taxon>Streptophyta</taxon>
        <taxon>Embryophyta</taxon>
        <taxon>Tracheophyta</taxon>
        <taxon>Spermatophyta</taxon>
        <taxon>Magnoliopsida</taxon>
        <taxon>eudicotyledons</taxon>
        <taxon>Gunneridae</taxon>
        <taxon>Pentapetalae</taxon>
        <taxon>Caryophyllales</taxon>
        <taxon>Chenopodiaceae</taxon>
        <taxon>Betoideae</taxon>
        <taxon>Beta</taxon>
    </lineage>
</organism>
<dbReference type="InterPro" id="IPR007342">
    <property type="entry name" value="PsuG"/>
</dbReference>
<gene>
    <name evidence="6" type="ORF">BVRB_015610</name>
</gene>
<evidence type="ECO:0000313" key="7">
    <source>
        <dbReference type="Proteomes" id="UP000035740"/>
    </source>
</evidence>
<evidence type="ECO:0000256" key="3">
    <source>
        <dbReference type="ARBA" id="ARBA00023211"/>
    </source>
</evidence>
<dbReference type="PANTHER" id="PTHR42909">
    <property type="entry name" value="ZGC:136858"/>
    <property type="match status" value="1"/>
</dbReference>
<dbReference type="GO" id="GO:0016798">
    <property type="term" value="F:hydrolase activity, acting on glycosyl bonds"/>
    <property type="evidence" value="ECO:0007669"/>
    <property type="project" value="UniProtKB-KW"/>
</dbReference>
<name>A0A0J8B171_BETVV</name>
<keyword evidence="3" id="KW-0464">Manganese</keyword>
<dbReference type="AlphaFoldDB" id="A0A0J8B171"/>
<dbReference type="GO" id="GO:0046872">
    <property type="term" value="F:metal ion binding"/>
    <property type="evidence" value="ECO:0007669"/>
    <property type="project" value="UniProtKB-KW"/>
</dbReference>
<dbReference type="InterPro" id="IPR022830">
    <property type="entry name" value="Indigdn_synthA-like"/>
</dbReference>
<evidence type="ECO:0000256" key="1">
    <source>
        <dbReference type="ARBA" id="ARBA00022723"/>
    </source>
</evidence>
<evidence type="ECO:0000256" key="4">
    <source>
        <dbReference type="ARBA" id="ARBA00023239"/>
    </source>
</evidence>
<protein>
    <submittedName>
        <fullName evidence="6">Uncharacterized protein</fullName>
    </submittedName>
</protein>
<dbReference type="Proteomes" id="UP000035740">
    <property type="component" value="Unassembled WGS sequence"/>
</dbReference>
<accession>A0A0J8B171</accession>
<dbReference type="PANTHER" id="PTHR42909:SF1">
    <property type="entry name" value="CARBOHYDRATE KINASE PFKB DOMAIN-CONTAINING PROTEIN"/>
    <property type="match status" value="1"/>
</dbReference>
<sequence>MSFLPSLLKQVAASCHIDSPEDAALLIDANTKLKLGTGILIAVPIPKEHSASGSFVESAIQRAFSKNFSIIIKLNLPCIAASLCAHLSVILTFIDQINLLNR</sequence>
<keyword evidence="7" id="KW-1185">Reference proteome</keyword>
<dbReference type="ExpressionAtlas" id="A0A0J8B171">
    <property type="expression patterns" value="baseline"/>
</dbReference>
<evidence type="ECO:0000313" key="6">
    <source>
        <dbReference type="EMBL" id="KMS94754.1"/>
    </source>
</evidence>